<feature type="non-terminal residue" evidence="1">
    <location>
        <position position="102"/>
    </location>
</feature>
<dbReference type="AlphaFoldDB" id="A0AAD1S928"/>
<proteinExistence type="predicted"/>
<reference evidence="1" key="1">
    <citation type="submission" date="2022-03" db="EMBL/GenBank/DDBJ databases">
        <authorList>
            <person name="Alioto T."/>
            <person name="Alioto T."/>
            <person name="Gomez Garrido J."/>
        </authorList>
    </citation>
    <scope>NUCLEOTIDE SEQUENCE</scope>
</reference>
<evidence type="ECO:0000313" key="2">
    <source>
        <dbReference type="Proteomes" id="UP001295444"/>
    </source>
</evidence>
<organism evidence="1 2">
    <name type="scientific">Pelobates cultripes</name>
    <name type="common">Western spadefoot toad</name>
    <dbReference type="NCBI Taxonomy" id="61616"/>
    <lineage>
        <taxon>Eukaryota</taxon>
        <taxon>Metazoa</taxon>
        <taxon>Chordata</taxon>
        <taxon>Craniata</taxon>
        <taxon>Vertebrata</taxon>
        <taxon>Euteleostomi</taxon>
        <taxon>Amphibia</taxon>
        <taxon>Batrachia</taxon>
        <taxon>Anura</taxon>
        <taxon>Pelobatoidea</taxon>
        <taxon>Pelobatidae</taxon>
        <taxon>Pelobates</taxon>
    </lineage>
</organism>
<dbReference type="EMBL" id="OW240916">
    <property type="protein sequence ID" value="CAH2295264.1"/>
    <property type="molecule type" value="Genomic_DNA"/>
</dbReference>
<evidence type="ECO:0000313" key="1">
    <source>
        <dbReference type="EMBL" id="CAH2295264.1"/>
    </source>
</evidence>
<sequence length="102" mass="11721">MQSLKNLDLLKTIAAPSEKENGAKTKVQPNLAELPRRARHWETKHISPMEQLERWSKSALSRVPDPLTRHQELRLDAIQLIALMILRPKLSLSLLLTAWLIL</sequence>
<protein>
    <submittedName>
        <fullName evidence="1">Uncharacterized protein</fullName>
    </submittedName>
</protein>
<accession>A0AAD1S928</accession>
<keyword evidence="2" id="KW-1185">Reference proteome</keyword>
<gene>
    <name evidence="1" type="ORF">PECUL_23A050325</name>
</gene>
<name>A0AAD1S928_PELCU</name>
<dbReference type="Proteomes" id="UP001295444">
    <property type="component" value="Chromosome 05"/>
</dbReference>